<keyword evidence="3" id="KW-1185">Reference proteome</keyword>
<evidence type="ECO:0000313" key="2">
    <source>
        <dbReference type="EMBL" id="TQF11323.1"/>
    </source>
</evidence>
<protein>
    <recommendedName>
        <fullName evidence="4">Hyalin</fullName>
    </recommendedName>
</protein>
<feature type="region of interest" description="Disordered" evidence="1">
    <location>
        <begin position="1"/>
        <end position="21"/>
    </location>
</feature>
<sequence length="987" mass="103761">MFRESTDTWPSPKTRPCVSRQNSLPDMSVRCGFIQRLSEGFSNMNIQKQGGRSASVCSTPASGVRGLFLLTLLTLGAGCGPEATEPWAPKQEPGPLREALDEGPAFLVKDINTSTPANVGSNPKHFVALGGALYFAADSHTSGEELWRTDGTSAGTALVADLCSGPCGSNPRGLTVMNEALYFFASNSHGALGLWRSDGTVAGTQMLKVININNFSPKLTPINGTLYFSIYDPASGNELWTSDGTAVGTKMLVDINPGTGDSYPSGFLAFNGTVYFRATSGVGAELWATDGTAAGTAMRMDLYPGTNGSAPAELTVYNDMLYFIASDAPSQRSLFKSNGTAAGTVKVKEFRTVGAPLLFNGLMYFPASDTASGYELWKSDGTTAGTLLAVDVFPGSATSNINNINVVGDSLFFTAYDSTATYALWQSDGTQAGTQRLLTAPSNLNNVNVLGGSVYFSAREASTGSSVYTELWVSDLTAAGTRVVKDINPGTSLGAFSTLATSYFGILDGVLYFGANDGVSNTELWRSDGTAAGTTQVKDLFGPVSESSPANLVVSNGRVFFTANEGSHGAELWESNGTATGTRRYWDICTGSCSPTLSSFTLHGSSIFYITTTNSIGGSSPARLMRSPTSSGTAGAIPVASSLTVTSPRLVSYKNWLYFRANDTSYGDTLRMTDGSYTTQTSDTAGRGLRTPDQMVVSNGTLFFTADDGTSLGTELYKTDGTYSGSTRVKDIWPGVNSSSPSNLTDVNGTLFFRAQDGTGAYNQLWKSDGTSTGTVKVATFLPATGGALTNFRNMSGTLFFFVSDYTTTELWKSDGTSAGTVKVKDLPVRSYSESTYFATMGGALYFGLRDDAHGYELWKSDGTAAGTDILVDLRPGPNGGLATQSYNNGALVSNLLPLAEGRLLFSASDGETGMELWMTDGSAAGTVRLTDLAPGDASSTPTSLTRAGTLVYFAANDGGRGRELWALRVADIMDSSQTSGSKGPTP</sequence>
<dbReference type="NCBIfam" id="TIGR04534">
    <property type="entry name" value="ELWxxDGT_rpt"/>
    <property type="match status" value="2"/>
</dbReference>
<comment type="caution">
    <text evidence="2">The sequence shown here is derived from an EMBL/GenBank/DDBJ whole genome shotgun (WGS) entry which is preliminary data.</text>
</comment>
<dbReference type="AlphaFoldDB" id="A0A540WQQ0"/>
<dbReference type="OrthoDB" id="5242130at2"/>
<gene>
    <name evidence="2" type="ORF">FJV41_34865</name>
</gene>
<organism evidence="2 3">
    <name type="scientific">Myxococcus llanfairpwllgwyngyllgogerychwyrndrobwllllantysiliogogogochensis</name>
    <dbReference type="NCBI Taxonomy" id="2590453"/>
    <lineage>
        <taxon>Bacteria</taxon>
        <taxon>Pseudomonadati</taxon>
        <taxon>Myxococcota</taxon>
        <taxon>Myxococcia</taxon>
        <taxon>Myxococcales</taxon>
        <taxon>Cystobacterineae</taxon>
        <taxon>Myxococcaceae</taxon>
        <taxon>Myxococcus</taxon>
    </lineage>
</organism>
<dbReference type="InterPro" id="IPR030916">
    <property type="entry name" value="ELWxxDGT_rpt"/>
</dbReference>
<evidence type="ECO:0000313" key="3">
    <source>
        <dbReference type="Proteomes" id="UP000315369"/>
    </source>
</evidence>
<dbReference type="EMBL" id="VIFM01000196">
    <property type="protein sequence ID" value="TQF11323.1"/>
    <property type="molecule type" value="Genomic_DNA"/>
</dbReference>
<dbReference type="SUPFAM" id="SSF63825">
    <property type="entry name" value="YWTD domain"/>
    <property type="match status" value="1"/>
</dbReference>
<dbReference type="SUPFAM" id="SSF50993">
    <property type="entry name" value="Peptidase/esterase 'gauge' domain"/>
    <property type="match status" value="1"/>
</dbReference>
<name>A0A540WQQ0_9BACT</name>
<dbReference type="Proteomes" id="UP000315369">
    <property type="component" value="Unassembled WGS sequence"/>
</dbReference>
<accession>A0A540WQQ0</accession>
<proteinExistence type="predicted"/>
<reference evidence="2 3" key="1">
    <citation type="submission" date="2019-06" db="EMBL/GenBank/DDBJ databases">
        <authorList>
            <person name="Livingstone P."/>
            <person name="Whitworth D."/>
        </authorList>
    </citation>
    <scope>NUCLEOTIDE SEQUENCE [LARGE SCALE GENOMIC DNA]</scope>
    <source>
        <strain evidence="2 3">AM401</strain>
    </source>
</reference>
<evidence type="ECO:0000256" key="1">
    <source>
        <dbReference type="SAM" id="MobiDB-lite"/>
    </source>
</evidence>
<evidence type="ECO:0008006" key="4">
    <source>
        <dbReference type="Google" id="ProtNLM"/>
    </source>
</evidence>